<evidence type="ECO:0000256" key="2">
    <source>
        <dbReference type="ARBA" id="ARBA00023239"/>
    </source>
</evidence>
<sequence>MESVVKTKVSKQIGYMQLNRPDKRNALSAELVEQSIHALQELDLHPEVKAIIITGEGPAFCAGGDIADIRGLNGAGDIAAWMKNAARFTKAIVDLNKYVIAAVHGYAAGAGFSLALASDFIVADRTAKFISSFTNIGLIPDLGLTKLLTERVPLPLAKEWIASGRALSAEELHSKGLINRLSDDDVVKEAEEFSQCIMEGSPLSRMYEKKLLNSAEDLSVDSALLQETITQSLLLNTEDHLEGVAAFLDKRNPAFKGN</sequence>
<dbReference type="GO" id="GO:0006635">
    <property type="term" value="P:fatty acid beta-oxidation"/>
    <property type="evidence" value="ECO:0007669"/>
    <property type="project" value="TreeGrafter"/>
</dbReference>
<dbReference type="Gene3D" id="1.10.12.10">
    <property type="entry name" value="Lyase 2-enoyl-coa Hydratase, Chain A, domain 2"/>
    <property type="match status" value="1"/>
</dbReference>
<organism evidence="4 5">
    <name type="scientific">Alteribacillus persepolensis</name>
    <dbReference type="NCBI Taxonomy" id="568899"/>
    <lineage>
        <taxon>Bacteria</taxon>
        <taxon>Bacillati</taxon>
        <taxon>Bacillota</taxon>
        <taxon>Bacilli</taxon>
        <taxon>Bacillales</taxon>
        <taxon>Bacillaceae</taxon>
        <taxon>Alteribacillus</taxon>
    </lineage>
</organism>
<dbReference type="InterPro" id="IPR001753">
    <property type="entry name" value="Enoyl-CoA_hydra/iso"/>
</dbReference>
<dbReference type="PROSITE" id="PS00166">
    <property type="entry name" value="ENOYL_COA_HYDRATASE"/>
    <property type="match status" value="1"/>
</dbReference>
<dbReference type="GO" id="GO:0016853">
    <property type="term" value="F:isomerase activity"/>
    <property type="evidence" value="ECO:0007669"/>
    <property type="project" value="UniProtKB-KW"/>
</dbReference>
<accession>A0A1G8J138</accession>
<keyword evidence="2" id="KW-0456">Lyase</keyword>
<dbReference type="STRING" id="568899.SAMN05192534_1281"/>
<dbReference type="InterPro" id="IPR014748">
    <property type="entry name" value="Enoyl-CoA_hydra_C"/>
</dbReference>
<dbReference type="EMBL" id="FNDK01000028">
    <property type="protein sequence ID" value="SDI24763.1"/>
    <property type="molecule type" value="Genomic_DNA"/>
</dbReference>
<name>A0A1G8J138_9BACI</name>
<dbReference type="Proteomes" id="UP000199163">
    <property type="component" value="Unassembled WGS sequence"/>
</dbReference>
<dbReference type="InterPro" id="IPR029045">
    <property type="entry name" value="ClpP/crotonase-like_dom_sf"/>
</dbReference>
<dbReference type="PANTHER" id="PTHR11941">
    <property type="entry name" value="ENOYL-COA HYDRATASE-RELATED"/>
    <property type="match status" value="1"/>
</dbReference>
<dbReference type="Pfam" id="PF00378">
    <property type="entry name" value="ECH_1"/>
    <property type="match status" value="1"/>
</dbReference>
<dbReference type="RefSeq" id="WP_091276091.1">
    <property type="nucleotide sequence ID" value="NZ_FNDK01000028.1"/>
</dbReference>
<proteinExistence type="inferred from homology"/>
<dbReference type="OrthoDB" id="9787660at2"/>
<evidence type="ECO:0000313" key="4">
    <source>
        <dbReference type="EMBL" id="SDI24763.1"/>
    </source>
</evidence>
<dbReference type="GO" id="GO:0016829">
    <property type="term" value="F:lyase activity"/>
    <property type="evidence" value="ECO:0007669"/>
    <property type="project" value="UniProtKB-KW"/>
</dbReference>
<dbReference type="CDD" id="cd06558">
    <property type="entry name" value="crotonase-like"/>
    <property type="match status" value="1"/>
</dbReference>
<reference evidence="4 5" key="1">
    <citation type="submission" date="2016-10" db="EMBL/GenBank/DDBJ databases">
        <authorList>
            <person name="de Groot N.N."/>
        </authorList>
    </citation>
    <scope>NUCLEOTIDE SEQUENCE [LARGE SCALE GENOMIC DNA]</scope>
    <source>
        <strain evidence="4 5">DSM 21632</strain>
    </source>
</reference>
<protein>
    <submittedName>
        <fullName evidence="4">2-(1,2-epoxy-1,2-dihydrophenyl)acetyl-CoA isomerase</fullName>
    </submittedName>
</protein>
<comment type="similarity">
    <text evidence="1 3">Belongs to the enoyl-CoA hydratase/isomerase family.</text>
</comment>
<keyword evidence="4" id="KW-0413">Isomerase</keyword>
<dbReference type="InterPro" id="IPR018376">
    <property type="entry name" value="Enoyl-CoA_hyd/isom_CS"/>
</dbReference>
<dbReference type="SUPFAM" id="SSF52096">
    <property type="entry name" value="ClpP/crotonase"/>
    <property type="match status" value="1"/>
</dbReference>
<evidence type="ECO:0000256" key="1">
    <source>
        <dbReference type="ARBA" id="ARBA00005254"/>
    </source>
</evidence>
<keyword evidence="5" id="KW-1185">Reference proteome</keyword>
<dbReference type="Gene3D" id="3.90.226.10">
    <property type="entry name" value="2-enoyl-CoA Hydratase, Chain A, domain 1"/>
    <property type="match status" value="1"/>
</dbReference>
<evidence type="ECO:0000256" key="3">
    <source>
        <dbReference type="RuleBase" id="RU003707"/>
    </source>
</evidence>
<dbReference type="AlphaFoldDB" id="A0A1G8J138"/>
<dbReference type="PANTHER" id="PTHR11941:SF133">
    <property type="entry name" value="1,2-EPOXYPHENYLACETYL-COA ISOMERASE"/>
    <property type="match status" value="1"/>
</dbReference>
<evidence type="ECO:0000313" key="5">
    <source>
        <dbReference type="Proteomes" id="UP000199163"/>
    </source>
</evidence>
<gene>
    <name evidence="4" type="ORF">SAMN05192534_1281</name>
</gene>